<keyword evidence="3" id="KW-1185">Reference proteome</keyword>
<organism evidence="2 3">
    <name type="scientific">Klenkia brasiliensis</name>
    <dbReference type="NCBI Taxonomy" id="333142"/>
    <lineage>
        <taxon>Bacteria</taxon>
        <taxon>Bacillati</taxon>
        <taxon>Actinomycetota</taxon>
        <taxon>Actinomycetes</taxon>
        <taxon>Geodermatophilales</taxon>
        <taxon>Geodermatophilaceae</taxon>
        <taxon>Klenkia</taxon>
    </lineage>
</organism>
<evidence type="ECO:0000313" key="3">
    <source>
        <dbReference type="Proteomes" id="UP000198863"/>
    </source>
</evidence>
<feature type="compositionally biased region" description="Low complexity" evidence="1">
    <location>
        <begin position="1"/>
        <end position="16"/>
    </location>
</feature>
<evidence type="ECO:0000256" key="1">
    <source>
        <dbReference type="SAM" id="MobiDB-lite"/>
    </source>
</evidence>
<gene>
    <name evidence="2" type="ORF">SAMN05660324_3306</name>
</gene>
<dbReference type="AlphaFoldDB" id="A0A1G7WEN4"/>
<feature type="region of interest" description="Disordered" evidence="1">
    <location>
        <begin position="358"/>
        <end position="387"/>
    </location>
</feature>
<dbReference type="GO" id="GO:0008641">
    <property type="term" value="F:ubiquitin-like modifier activating enzyme activity"/>
    <property type="evidence" value="ECO:0007669"/>
    <property type="project" value="InterPro"/>
</dbReference>
<protein>
    <submittedName>
        <fullName evidence="2">ThiF family protein</fullName>
    </submittedName>
</protein>
<proteinExistence type="predicted"/>
<reference evidence="3" key="1">
    <citation type="submission" date="2016-10" db="EMBL/GenBank/DDBJ databases">
        <authorList>
            <person name="Varghese N."/>
            <person name="Submissions S."/>
        </authorList>
    </citation>
    <scope>NUCLEOTIDE SEQUENCE [LARGE SCALE GENOMIC DNA]</scope>
    <source>
        <strain evidence="3">DSM 44526</strain>
    </source>
</reference>
<name>A0A1G7WEN4_9ACTN</name>
<evidence type="ECO:0000313" key="2">
    <source>
        <dbReference type="EMBL" id="SDG70451.1"/>
    </source>
</evidence>
<dbReference type="SUPFAM" id="SSF69572">
    <property type="entry name" value="Activating enzymes of the ubiquitin-like proteins"/>
    <property type="match status" value="1"/>
</dbReference>
<feature type="region of interest" description="Disordered" evidence="1">
    <location>
        <begin position="1"/>
        <end position="22"/>
    </location>
</feature>
<accession>A0A1G7WEN4</accession>
<dbReference type="Proteomes" id="UP000198863">
    <property type="component" value="Unassembled WGS sequence"/>
</dbReference>
<dbReference type="Gene3D" id="3.40.50.720">
    <property type="entry name" value="NAD(P)-binding Rossmann-like Domain"/>
    <property type="match status" value="2"/>
</dbReference>
<sequence length="387" mass="38285">MEHRAATAAPGATLPGVTDSDRPLLLPGTPVLRVDPVTVRVGGTDGDPGVQLGPLPAGAAGAVADLVRGLDGARTTRSVLAGAVAAELDPGVVEDLLTGLRAGGRLVDLASADLLATSATPAARSRTAAEVAAAVGAGGAGAWARRRTAAVVVDGATRVGVPLAALLAASGVGRVHVRDRGAAGAADTVVGGLCAADEGRPRTLAAADAVRRAVPEVDLRPLPAGTAPDLLVLTRPWAALDPVPVHGERGPHLVATVRGQVGVVGPLVVPGRTACLRCAQLHRTDADPGWPALAAQLHAPPDHAVGGGTALCLATALTALGQVLAHLDGSAAPAALEATLELRAPDLLPSRRRWPPHPACGCRPGTGPAGHPGSSRRAGARPGTLGP</sequence>
<dbReference type="InterPro" id="IPR035985">
    <property type="entry name" value="Ubiquitin-activating_enz"/>
</dbReference>
<dbReference type="EMBL" id="FNCF01000005">
    <property type="protein sequence ID" value="SDG70451.1"/>
    <property type="molecule type" value="Genomic_DNA"/>
</dbReference>